<gene>
    <name evidence="1" type="primary">53</name>
</gene>
<evidence type="ECO:0000313" key="1">
    <source>
        <dbReference type="EMBL" id="ADX87734.1"/>
    </source>
</evidence>
<dbReference type="KEGG" id="vg:10228761"/>
<organism evidence="1 2">
    <name type="scientific">Vibrio phage ICP2</name>
    <dbReference type="NCBI Taxonomy" id="979533"/>
    <lineage>
        <taxon>Viruses</taxon>
        <taxon>Duplodnaviria</taxon>
        <taxon>Heunggongvirae</taxon>
        <taxon>Uroviricota</taxon>
        <taxon>Caudoviricetes</taxon>
        <taxon>Zobellviridae</taxon>
        <taxon>Icepovirus</taxon>
        <taxon>Icepovirus bengalense</taxon>
    </lineage>
</organism>
<evidence type="ECO:0000313" key="2">
    <source>
        <dbReference type="Proteomes" id="UP000007500"/>
    </source>
</evidence>
<proteinExistence type="predicted"/>
<dbReference type="GeneID" id="10228761"/>
<protein>
    <submittedName>
        <fullName evidence="1">Uncharacterized protein 53</fullName>
    </submittedName>
</protein>
<dbReference type="Proteomes" id="UP000007500">
    <property type="component" value="Segment"/>
</dbReference>
<dbReference type="EMBL" id="HQ641345">
    <property type="protein sequence ID" value="ADX87734.1"/>
    <property type="molecule type" value="Genomic_DNA"/>
</dbReference>
<accession>F1D0R1</accession>
<sequence length="33" mass="4268">MQTEAQKRWYEENKEHHREMGRKWLWKIQSPLL</sequence>
<dbReference type="RefSeq" id="YP_004251223.1">
    <property type="nucleotide sequence ID" value="NC_015158.1"/>
</dbReference>
<name>F1D0R1_9CAUD</name>
<reference evidence="1 2" key="1">
    <citation type="journal article" date="2011" name="MBio">
        <title>Evidence of a dominant lineage of Vibrio cholerae-specific lytic bacteriophages shed by cholera patients over a 10-year period in Dhaka, Bangladesh.</title>
        <authorList>
            <person name="Seed K.D."/>
            <person name="Bodi K.L."/>
            <person name="Kropinski A.M."/>
            <person name="Ackermann H.W."/>
            <person name="Calderwood S.B."/>
            <person name="Qadri F."/>
            <person name="Camilli A."/>
        </authorList>
    </citation>
    <scope>NUCLEOTIDE SEQUENCE [LARGE SCALE GENOMIC DNA]</scope>
</reference>
<keyword evidence="2" id="KW-1185">Reference proteome</keyword>